<feature type="chain" id="PRO_5040288011" evidence="1">
    <location>
        <begin position="22"/>
        <end position="108"/>
    </location>
</feature>
<dbReference type="AlphaFoldDB" id="A0A9P0PR45"/>
<feature type="signal peptide" evidence="1">
    <location>
        <begin position="1"/>
        <end position="21"/>
    </location>
</feature>
<gene>
    <name evidence="2" type="ORF">ACAOBT_LOCUS21729</name>
</gene>
<organism evidence="2 3">
    <name type="scientific">Acanthoscelides obtectus</name>
    <name type="common">Bean weevil</name>
    <name type="synonym">Bruchus obtectus</name>
    <dbReference type="NCBI Taxonomy" id="200917"/>
    <lineage>
        <taxon>Eukaryota</taxon>
        <taxon>Metazoa</taxon>
        <taxon>Ecdysozoa</taxon>
        <taxon>Arthropoda</taxon>
        <taxon>Hexapoda</taxon>
        <taxon>Insecta</taxon>
        <taxon>Pterygota</taxon>
        <taxon>Neoptera</taxon>
        <taxon>Endopterygota</taxon>
        <taxon>Coleoptera</taxon>
        <taxon>Polyphaga</taxon>
        <taxon>Cucujiformia</taxon>
        <taxon>Chrysomeloidea</taxon>
        <taxon>Chrysomelidae</taxon>
        <taxon>Bruchinae</taxon>
        <taxon>Bruchini</taxon>
        <taxon>Acanthoscelides</taxon>
    </lineage>
</organism>
<name>A0A9P0PR45_ACAOB</name>
<reference evidence="2" key="1">
    <citation type="submission" date="2022-03" db="EMBL/GenBank/DDBJ databases">
        <authorList>
            <person name="Sayadi A."/>
        </authorList>
    </citation>
    <scope>NUCLEOTIDE SEQUENCE</scope>
</reference>
<accession>A0A9P0PR45</accession>
<keyword evidence="1" id="KW-0732">Signal</keyword>
<evidence type="ECO:0000313" key="3">
    <source>
        <dbReference type="Proteomes" id="UP001152888"/>
    </source>
</evidence>
<sequence>MAKMTILAAAAVLMLMDCVSCQTLLPEDEESETEERSHSEKLCPGSEYWWIIRQMFTVFTKIIWWCRSTRYTENHLRGHSSVSEKEISHWDAVQVERVTEEPQECLLK</sequence>
<comment type="caution">
    <text evidence="2">The sequence shown here is derived from an EMBL/GenBank/DDBJ whole genome shotgun (WGS) entry which is preliminary data.</text>
</comment>
<protein>
    <submittedName>
        <fullName evidence="2">Uncharacterized protein</fullName>
    </submittedName>
</protein>
<dbReference type="Proteomes" id="UP001152888">
    <property type="component" value="Unassembled WGS sequence"/>
</dbReference>
<evidence type="ECO:0000256" key="1">
    <source>
        <dbReference type="SAM" id="SignalP"/>
    </source>
</evidence>
<dbReference type="EMBL" id="CAKOFQ010007184">
    <property type="protein sequence ID" value="CAH1993778.1"/>
    <property type="molecule type" value="Genomic_DNA"/>
</dbReference>
<proteinExistence type="predicted"/>
<keyword evidence="3" id="KW-1185">Reference proteome</keyword>
<evidence type="ECO:0000313" key="2">
    <source>
        <dbReference type="EMBL" id="CAH1993778.1"/>
    </source>
</evidence>